<organism evidence="10 11">
    <name type="scientific">Protea cynaroides</name>
    <dbReference type="NCBI Taxonomy" id="273540"/>
    <lineage>
        <taxon>Eukaryota</taxon>
        <taxon>Viridiplantae</taxon>
        <taxon>Streptophyta</taxon>
        <taxon>Embryophyta</taxon>
        <taxon>Tracheophyta</taxon>
        <taxon>Spermatophyta</taxon>
        <taxon>Magnoliopsida</taxon>
        <taxon>Proteales</taxon>
        <taxon>Proteaceae</taxon>
        <taxon>Protea</taxon>
    </lineage>
</organism>
<evidence type="ECO:0000256" key="4">
    <source>
        <dbReference type="ARBA" id="ARBA00016175"/>
    </source>
</evidence>
<dbReference type="PANTHER" id="PTHR14865">
    <property type="entry name" value="CST COMPLEX SUBUNIT CTC1"/>
    <property type="match status" value="1"/>
</dbReference>
<sequence length="1402" mass="154694">MEGVKIISISELLQLSRPLTGASSLSSPSTSVSCCPPEANGKLRSSDRKATTHDSLNIFVSEENSSRRVLCPLKYPALIIGTLSLPSSNAESTSSQLSCGLKNSCFVFADGVSRVCCAVLDLDIKIIGKQVHVLAWNFIPFKGGGGFLEIIRWSLPNSSTEICQLSYADAFLLASASLVQKEHFDPRSSVFGRLYSVSPVFVIPCTDKGNIDSGNCSKGPRNLCGFLVEIMVCECYVCSSKASIASLRNLLQGHSCHSFNRAASLYFYGHTSSWQPVLSNLLGNVVLLSALKKKQIFSGKKEHCLMFTSTDKTVLHIPRSSVGELLSRRTKIKGRGESGVYTGVVTGVYMQGMVVELDEKVWLLLTDHISCLPHSLRLGALISLRNVHFVHPNFSWSRILLLGACCKTTIYVESFSPLESQCHIRLQSQSLLHKFIGTLAFSSRLWVLLTVSCFRKKFAGILSEKKILGSKHQEGLVQMYASSGLPSSVFRPRHGLFMEFSKHDHSSCVSEPNDGYLKLVVPISNFVSHCEAIWLKTLLQMNKDPDTIRKSNLSCEGKSYGRLVRRIISSEDLGLVLMGNLEISPCSGRLQLVDATGSIEVVVPDLPSNWDVKIIYEIKQYSVVIEGVPAQVSSFSLLRNESFPCRSIFAPVSSTEEKNNLATYVHFCMSNAISLNSQFPSCMDWSGSPNVFENGTFHLLLVTHKFPAMQNFQGRSNISKNSTLFAEAIILPWNLSIPLENGNICPTEVSNFKLAEGSKDHAKRNCQENSVNKRPKIAHFSGGRLTAGSSDGLQRDGNKTYDSLSDCSPCSEFGSSHKSCDLNYHIGTRCCVTIRNCNDQMPLRSGILYCTNPNAGDGVLVRRSLQKVVLEFKSECLFKHQLLRIGGYYILKYPEKEFRCSLKDCGYGSFKKIVITSEMQLWSIYFACDEGPFHTKPEWNCPLDVSSSSINANLSEGSLQNELIFERSASQSPHSCSDVYLHLSADAMKLLKICTEAVEGLMSPIVASVEAFDVSAFITTNLTVPMLSSETTDPSRLPVGDLISLHGNVLAVHSFDRSSLCAQKPLGCEAIVDVHQLWFFQGTSDSVCIHILEGHDIVKIRGTLWKHVYPIGLGPGTNATFHRVLVLGPNELMLTPVSFIVINSIKEVLHQHSDSSSHPISTPDILCDAPQDTVPSGFIYELIHSSESRPIQLRCRVVAICVLVLEMPKIKFEKLRTREQFNNSAVNIPLAGFVLDDGSSTCCLWANAERAAKLLRLHEETSVSSFGSSYSTLRRTGGNKAPSTTIYHLWKILKKHNRVTVKNHGSTLDSSCQELLFSATSDKVFSSSDENAMKFIILNACCGVVWSVLGSVMDSKAVGRLGMELAEMEMTLHSKQNIWAREIQYTDYLTDAKTMIQELKSI</sequence>
<evidence type="ECO:0000256" key="9">
    <source>
        <dbReference type="SAM" id="MobiDB-lite"/>
    </source>
</evidence>
<dbReference type="GO" id="GO:0003697">
    <property type="term" value="F:single-stranded DNA binding"/>
    <property type="evidence" value="ECO:0007669"/>
    <property type="project" value="TreeGrafter"/>
</dbReference>
<protein>
    <recommendedName>
        <fullName evidence="4">CST complex subunit CTC1</fullName>
    </recommendedName>
</protein>
<evidence type="ECO:0000256" key="8">
    <source>
        <dbReference type="ARBA" id="ARBA00023242"/>
    </source>
</evidence>
<dbReference type="InterPro" id="IPR042617">
    <property type="entry name" value="CTC1-like"/>
</dbReference>
<evidence type="ECO:0000256" key="1">
    <source>
        <dbReference type="ARBA" id="ARBA00004123"/>
    </source>
</evidence>
<dbReference type="InterPro" id="IPR028262">
    <property type="entry name" value="CTC1_plant"/>
</dbReference>
<comment type="similarity">
    <text evidence="3">Belongs to the CTC1 family.</text>
</comment>
<gene>
    <name evidence="10" type="ORF">NE237_023880</name>
</gene>
<keyword evidence="7" id="KW-0238">DNA-binding</keyword>
<dbReference type="PROSITE" id="PS51257">
    <property type="entry name" value="PROKAR_LIPOPROTEIN"/>
    <property type="match status" value="1"/>
</dbReference>
<keyword evidence="5" id="KW-0158">Chromosome</keyword>
<evidence type="ECO:0000313" key="10">
    <source>
        <dbReference type="EMBL" id="KAJ4963941.1"/>
    </source>
</evidence>
<evidence type="ECO:0000256" key="5">
    <source>
        <dbReference type="ARBA" id="ARBA00022454"/>
    </source>
</evidence>
<evidence type="ECO:0000256" key="2">
    <source>
        <dbReference type="ARBA" id="ARBA00004574"/>
    </source>
</evidence>
<keyword evidence="11" id="KW-1185">Reference proteome</keyword>
<dbReference type="EMBL" id="JAMYWD010000008">
    <property type="protein sequence ID" value="KAJ4963941.1"/>
    <property type="molecule type" value="Genomic_DNA"/>
</dbReference>
<feature type="region of interest" description="Disordered" evidence="9">
    <location>
        <begin position="21"/>
        <end position="48"/>
    </location>
</feature>
<dbReference type="PANTHER" id="PTHR14865:SF2">
    <property type="entry name" value="CST COMPLEX SUBUNIT CTC1"/>
    <property type="match status" value="1"/>
</dbReference>
<dbReference type="Proteomes" id="UP001141806">
    <property type="component" value="Unassembled WGS sequence"/>
</dbReference>
<dbReference type="GO" id="GO:0042162">
    <property type="term" value="F:telomeric DNA binding"/>
    <property type="evidence" value="ECO:0007669"/>
    <property type="project" value="TreeGrafter"/>
</dbReference>
<dbReference type="OrthoDB" id="2314520at2759"/>
<dbReference type="GO" id="GO:0010833">
    <property type="term" value="P:telomere maintenance via telomere lengthening"/>
    <property type="evidence" value="ECO:0007669"/>
    <property type="project" value="TreeGrafter"/>
</dbReference>
<dbReference type="GO" id="GO:0045740">
    <property type="term" value="P:positive regulation of DNA replication"/>
    <property type="evidence" value="ECO:0007669"/>
    <property type="project" value="TreeGrafter"/>
</dbReference>
<feature type="compositionally biased region" description="Low complexity" evidence="9">
    <location>
        <begin position="23"/>
        <end position="33"/>
    </location>
</feature>
<accession>A0A9Q0HEU6</accession>
<proteinExistence type="inferred from homology"/>
<dbReference type="Pfam" id="PF15491">
    <property type="entry name" value="CTC1_2"/>
    <property type="match status" value="1"/>
</dbReference>
<dbReference type="GO" id="GO:1990879">
    <property type="term" value="C:CST complex"/>
    <property type="evidence" value="ECO:0007669"/>
    <property type="project" value="TreeGrafter"/>
</dbReference>
<evidence type="ECO:0000313" key="11">
    <source>
        <dbReference type="Proteomes" id="UP001141806"/>
    </source>
</evidence>
<evidence type="ECO:0000256" key="3">
    <source>
        <dbReference type="ARBA" id="ARBA00006332"/>
    </source>
</evidence>
<name>A0A9Q0HEU6_9MAGN</name>
<comment type="subcellular location">
    <subcellularLocation>
        <location evidence="2">Chromosome</location>
        <location evidence="2">Telomere</location>
    </subcellularLocation>
    <subcellularLocation>
        <location evidence="1">Nucleus</location>
    </subcellularLocation>
</comment>
<evidence type="ECO:0000256" key="7">
    <source>
        <dbReference type="ARBA" id="ARBA00023125"/>
    </source>
</evidence>
<reference evidence="10" key="1">
    <citation type="journal article" date="2023" name="Plant J.">
        <title>The genome of the king protea, Protea cynaroides.</title>
        <authorList>
            <person name="Chang J."/>
            <person name="Duong T.A."/>
            <person name="Schoeman C."/>
            <person name="Ma X."/>
            <person name="Roodt D."/>
            <person name="Barker N."/>
            <person name="Li Z."/>
            <person name="Van de Peer Y."/>
            <person name="Mizrachi E."/>
        </authorList>
    </citation>
    <scope>NUCLEOTIDE SEQUENCE</scope>
    <source>
        <tissue evidence="10">Young leaves</tissue>
    </source>
</reference>
<comment type="caution">
    <text evidence="10">The sequence shown here is derived from an EMBL/GenBank/DDBJ whole genome shotgun (WGS) entry which is preliminary data.</text>
</comment>
<evidence type="ECO:0000256" key="6">
    <source>
        <dbReference type="ARBA" id="ARBA00022895"/>
    </source>
</evidence>
<keyword evidence="6" id="KW-0779">Telomere</keyword>
<keyword evidence="8" id="KW-0539">Nucleus</keyword>